<sequence length="319" mass="35749">MSPIYKKGRLAGTRAVPEADSLEKNVAADDRLSRVVCVRNLMTSLIKEAKAKCQPLFLDPAVVSERDWLLINHPLKTSNKLPNKIRSEKDAEAWIFDVILRPLLAACCAAQSGEFSDMKPGSPNFTSCPPEKKSDWPDGILYDENDPKMSIEAKTRAALVGAGREKLPTFESLIGSLSEEPEYSVRFNWPANKKVPTQKADHMIMQIWTQMVTNELDKCAIINYDCVYFFFRKGKTLYMSPEAGLTPKNTLSIAIFAFIAYSLDFLHAKPHLPDVVDWWTQKQRSSDPGIDHGTLLKEKALFLSSLTATGRPARKATKK</sequence>
<keyword evidence="2" id="KW-1185">Reference proteome</keyword>
<reference evidence="1" key="1">
    <citation type="submission" date="2023-03" db="EMBL/GenBank/DDBJ databases">
        <title>Massive genome expansion in bonnet fungi (Mycena s.s.) driven by repeated elements and novel gene families across ecological guilds.</title>
        <authorList>
            <consortium name="Lawrence Berkeley National Laboratory"/>
            <person name="Harder C.B."/>
            <person name="Miyauchi S."/>
            <person name="Viragh M."/>
            <person name="Kuo A."/>
            <person name="Thoen E."/>
            <person name="Andreopoulos B."/>
            <person name="Lu D."/>
            <person name="Skrede I."/>
            <person name="Drula E."/>
            <person name="Henrissat B."/>
            <person name="Morin E."/>
            <person name="Kohler A."/>
            <person name="Barry K."/>
            <person name="LaButti K."/>
            <person name="Morin E."/>
            <person name="Salamov A."/>
            <person name="Lipzen A."/>
            <person name="Mereny Z."/>
            <person name="Hegedus B."/>
            <person name="Baldrian P."/>
            <person name="Stursova M."/>
            <person name="Weitz H."/>
            <person name="Taylor A."/>
            <person name="Grigoriev I.V."/>
            <person name="Nagy L.G."/>
            <person name="Martin F."/>
            <person name="Kauserud H."/>
        </authorList>
    </citation>
    <scope>NUCLEOTIDE SEQUENCE</scope>
    <source>
        <strain evidence="1">9284</strain>
    </source>
</reference>
<dbReference type="EMBL" id="JARKIF010000005">
    <property type="protein sequence ID" value="KAJ7638942.1"/>
    <property type="molecule type" value="Genomic_DNA"/>
</dbReference>
<proteinExistence type="predicted"/>
<dbReference type="AlphaFoldDB" id="A0AAD7FV48"/>
<evidence type="ECO:0000313" key="2">
    <source>
        <dbReference type="Proteomes" id="UP001221142"/>
    </source>
</evidence>
<organism evidence="1 2">
    <name type="scientific">Roridomyces roridus</name>
    <dbReference type="NCBI Taxonomy" id="1738132"/>
    <lineage>
        <taxon>Eukaryota</taxon>
        <taxon>Fungi</taxon>
        <taxon>Dikarya</taxon>
        <taxon>Basidiomycota</taxon>
        <taxon>Agaricomycotina</taxon>
        <taxon>Agaricomycetes</taxon>
        <taxon>Agaricomycetidae</taxon>
        <taxon>Agaricales</taxon>
        <taxon>Marasmiineae</taxon>
        <taxon>Mycenaceae</taxon>
        <taxon>Roridomyces</taxon>
    </lineage>
</organism>
<evidence type="ECO:0000313" key="1">
    <source>
        <dbReference type="EMBL" id="KAJ7638942.1"/>
    </source>
</evidence>
<comment type="caution">
    <text evidence="1">The sequence shown here is derived from an EMBL/GenBank/DDBJ whole genome shotgun (WGS) entry which is preliminary data.</text>
</comment>
<name>A0AAD7FV48_9AGAR</name>
<dbReference type="Proteomes" id="UP001221142">
    <property type="component" value="Unassembled WGS sequence"/>
</dbReference>
<accession>A0AAD7FV48</accession>
<protein>
    <submittedName>
        <fullName evidence="1">Uncharacterized protein</fullName>
    </submittedName>
</protein>
<gene>
    <name evidence="1" type="ORF">FB45DRAFT_417014</name>
</gene>